<keyword evidence="9" id="KW-1185">Reference proteome</keyword>
<keyword evidence="7" id="KW-0732">Signal</keyword>
<evidence type="ECO:0000256" key="7">
    <source>
        <dbReference type="SAM" id="SignalP"/>
    </source>
</evidence>
<feature type="binding site" description="axial binding residue" evidence="5">
    <location>
        <position position="436"/>
    </location>
    <ligand>
        <name>heme</name>
        <dbReference type="ChEBI" id="CHEBI:30413"/>
    </ligand>
    <ligandPart>
        <name>Fe</name>
        <dbReference type="ChEBI" id="CHEBI:18248"/>
    </ligandPart>
</feature>
<evidence type="ECO:0000256" key="2">
    <source>
        <dbReference type="ARBA" id="ARBA00010617"/>
    </source>
</evidence>
<feature type="chain" id="PRO_5025500659" evidence="7">
    <location>
        <begin position="20"/>
        <end position="488"/>
    </location>
</feature>
<evidence type="ECO:0000256" key="4">
    <source>
        <dbReference type="ARBA" id="ARBA00023004"/>
    </source>
</evidence>
<dbReference type="PRINTS" id="PR00385">
    <property type="entry name" value="P450"/>
</dbReference>
<dbReference type="PANTHER" id="PTHR24305">
    <property type="entry name" value="CYTOCHROME P450"/>
    <property type="match status" value="1"/>
</dbReference>
<dbReference type="OrthoDB" id="3934656at2759"/>
<evidence type="ECO:0000313" key="9">
    <source>
        <dbReference type="Proteomes" id="UP000799324"/>
    </source>
</evidence>
<proteinExistence type="inferred from homology"/>
<evidence type="ECO:0000256" key="1">
    <source>
        <dbReference type="ARBA" id="ARBA00001971"/>
    </source>
</evidence>
<name>A0A6A6STB9_9PLEO</name>
<feature type="signal peptide" evidence="7">
    <location>
        <begin position="1"/>
        <end position="19"/>
    </location>
</feature>
<dbReference type="GO" id="GO:0004497">
    <property type="term" value="F:monooxygenase activity"/>
    <property type="evidence" value="ECO:0007669"/>
    <property type="project" value="UniProtKB-KW"/>
</dbReference>
<dbReference type="SUPFAM" id="SSF48264">
    <property type="entry name" value="Cytochrome P450"/>
    <property type="match status" value="1"/>
</dbReference>
<dbReference type="Proteomes" id="UP000799324">
    <property type="component" value="Unassembled WGS sequence"/>
</dbReference>
<keyword evidence="4 5" id="KW-0408">Iron</keyword>
<dbReference type="InterPro" id="IPR036396">
    <property type="entry name" value="Cyt_P450_sf"/>
</dbReference>
<dbReference type="PROSITE" id="PS00086">
    <property type="entry name" value="CYTOCHROME_P450"/>
    <property type="match status" value="1"/>
</dbReference>
<gene>
    <name evidence="8" type="ORF">K491DRAFT_607762</name>
</gene>
<dbReference type="PANTHER" id="PTHR24305:SF232">
    <property type="entry name" value="P450, PUTATIVE (EUROFUNG)-RELATED"/>
    <property type="match status" value="1"/>
</dbReference>
<sequence>MFGALLFVALALFLHKLWQLKSKSGLASIPGPFLASFSNLWKIMAVYQGDMPRQNVKIHRQYGKVVRIGPNHVSFASPEALKTIYTSRPSFPKSDFYKATNPLHLGKRLSNLFSIQDVGYHAKLKRNINSLYTRSAVLDLEPQIDKTLTLFLKKMSEMTENGAATIDMSLWLHLFAFDSLGDINLNKRFGFLETGKDVRGLIANADKILHMTGLYGQSPLLQKIQLRIKDRWSRTKPNPLLLYAANQVTERLNNPTNDPDLLNSFIRLQKSDPGRVSDDEIAGALYINLMAGHDVLAITLRAILYYLSRNLAILQKMRDELADLDAQYPHTMHIPYIELAKLRYLDAVIYEALRIHANTGMILERVVPHGGANIDGYFLPAGTVVGVNAWVLHENETIFGADTEVFRPERWIEATDDKISEMKRFIFSFGDGSRKCIGQNIAMAQASKALVEFLRRFDARLENTDKEWHVHGSWVTKQTHMNMVVTRL</sequence>
<dbReference type="GO" id="GO:0016705">
    <property type="term" value="F:oxidoreductase activity, acting on paired donors, with incorporation or reduction of molecular oxygen"/>
    <property type="evidence" value="ECO:0007669"/>
    <property type="project" value="InterPro"/>
</dbReference>
<keyword evidence="5 6" id="KW-0349">Heme</keyword>
<keyword evidence="6" id="KW-0560">Oxidoreductase</keyword>
<dbReference type="GO" id="GO:0020037">
    <property type="term" value="F:heme binding"/>
    <property type="evidence" value="ECO:0007669"/>
    <property type="project" value="InterPro"/>
</dbReference>
<dbReference type="PRINTS" id="PR00465">
    <property type="entry name" value="EP450IV"/>
</dbReference>
<evidence type="ECO:0000256" key="5">
    <source>
        <dbReference type="PIRSR" id="PIRSR602403-1"/>
    </source>
</evidence>
<dbReference type="AlphaFoldDB" id="A0A6A6STB9"/>
<dbReference type="CDD" id="cd11060">
    <property type="entry name" value="CYP57A1-like"/>
    <property type="match status" value="1"/>
</dbReference>
<evidence type="ECO:0000256" key="6">
    <source>
        <dbReference type="RuleBase" id="RU000461"/>
    </source>
</evidence>
<dbReference type="InterPro" id="IPR001128">
    <property type="entry name" value="Cyt_P450"/>
</dbReference>
<organism evidence="8 9">
    <name type="scientific">Lophiostoma macrostomum CBS 122681</name>
    <dbReference type="NCBI Taxonomy" id="1314788"/>
    <lineage>
        <taxon>Eukaryota</taxon>
        <taxon>Fungi</taxon>
        <taxon>Dikarya</taxon>
        <taxon>Ascomycota</taxon>
        <taxon>Pezizomycotina</taxon>
        <taxon>Dothideomycetes</taxon>
        <taxon>Pleosporomycetidae</taxon>
        <taxon>Pleosporales</taxon>
        <taxon>Lophiostomataceae</taxon>
        <taxon>Lophiostoma</taxon>
    </lineage>
</organism>
<keyword evidence="6" id="KW-0503">Monooxygenase</keyword>
<reference evidence="8" key="1">
    <citation type="journal article" date="2020" name="Stud. Mycol.">
        <title>101 Dothideomycetes genomes: a test case for predicting lifestyles and emergence of pathogens.</title>
        <authorList>
            <person name="Haridas S."/>
            <person name="Albert R."/>
            <person name="Binder M."/>
            <person name="Bloem J."/>
            <person name="Labutti K."/>
            <person name="Salamov A."/>
            <person name="Andreopoulos B."/>
            <person name="Baker S."/>
            <person name="Barry K."/>
            <person name="Bills G."/>
            <person name="Bluhm B."/>
            <person name="Cannon C."/>
            <person name="Castanera R."/>
            <person name="Culley D."/>
            <person name="Daum C."/>
            <person name="Ezra D."/>
            <person name="Gonzalez J."/>
            <person name="Henrissat B."/>
            <person name="Kuo A."/>
            <person name="Liang C."/>
            <person name="Lipzen A."/>
            <person name="Lutzoni F."/>
            <person name="Magnuson J."/>
            <person name="Mondo S."/>
            <person name="Nolan M."/>
            <person name="Ohm R."/>
            <person name="Pangilinan J."/>
            <person name="Park H.-J."/>
            <person name="Ramirez L."/>
            <person name="Alfaro M."/>
            <person name="Sun H."/>
            <person name="Tritt A."/>
            <person name="Yoshinaga Y."/>
            <person name="Zwiers L.-H."/>
            <person name="Turgeon B."/>
            <person name="Goodwin S."/>
            <person name="Spatafora J."/>
            <person name="Crous P."/>
            <person name="Grigoriev I."/>
        </authorList>
    </citation>
    <scope>NUCLEOTIDE SEQUENCE</scope>
    <source>
        <strain evidence="8">CBS 122681</strain>
    </source>
</reference>
<evidence type="ECO:0000313" key="8">
    <source>
        <dbReference type="EMBL" id="KAF2651005.1"/>
    </source>
</evidence>
<dbReference type="InterPro" id="IPR002403">
    <property type="entry name" value="Cyt_P450_E_grp-IV"/>
</dbReference>
<dbReference type="InterPro" id="IPR050121">
    <property type="entry name" value="Cytochrome_P450_monoxygenase"/>
</dbReference>
<dbReference type="Gene3D" id="1.10.630.10">
    <property type="entry name" value="Cytochrome P450"/>
    <property type="match status" value="1"/>
</dbReference>
<dbReference type="GO" id="GO:0005506">
    <property type="term" value="F:iron ion binding"/>
    <property type="evidence" value="ECO:0007669"/>
    <property type="project" value="InterPro"/>
</dbReference>
<keyword evidence="3 5" id="KW-0479">Metal-binding</keyword>
<comment type="similarity">
    <text evidence="2 6">Belongs to the cytochrome P450 family.</text>
</comment>
<dbReference type="EMBL" id="MU004438">
    <property type="protein sequence ID" value="KAF2651005.1"/>
    <property type="molecule type" value="Genomic_DNA"/>
</dbReference>
<protein>
    <submittedName>
        <fullName evidence="8">Cytochrome P450</fullName>
    </submittedName>
</protein>
<comment type="cofactor">
    <cofactor evidence="1 5">
        <name>heme</name>
        <dbReference type="ChEBI" id="CHEBI:30413"/>
    </cofactor>
</comment>
<dbReference type="Pfam" id="PF00067">
    <property type="entry name" value="p450"/>
    <property type="match status" value="1"/>
</dbReference>
<accession>A0A6A6STB9</accession>
<dbReference type="InterPro" id="IPR017972">
    <property type="entry name" value="Cyt_P450_CS"/>
</dbReference>
<evidence type="ECO:0000256" key="3">
    <source>
        <dbReference type="ARBA" id="ARBA00022723"/>
    </source>
</evidence>